<reference evidence="2" key="1">
    <citation type="submission" date="2021-06" db="EMBL/GenBank/DDBJ databases">
        <authorList>
            <person name="Kallberg Y."/>
            <person name="Tangrot J."/>
            <person name="Rosling A."/>
        </authorList>
    </citation>
    <scope>NUCLEOTIDE SEQUENCE</scope>
    <source>
        <strain evidence="2">FL130A</strain>
    </source>
</reference>
<comment type="caution">
    <text evidence="2">The sequence shown here is derived from an EMBL/GenBank/DDBJ whole genome shotgun (WGS) entry which is preliminary data.</text>
</comment>
<feature type="non-terminal residue" evidence="2">
    <location>
        <position position="228"/>
    </location>
</feature>
<feature type="non-terminal residue" evidence="2">
    <location>
        <position position="1"/>
    </location>
</feature>
<feature type="compositionally biased region" description="Polar residues" evidence="1">
    <location>
        <begin position="72"/>
        <end position="83"/>
    </location>
</feature>
<dbReference type="AlphaFoldDB" id="A0A9N9IUK7"/>
<name>A0A9N9IUK7_9GLOM</name>
<keyword evidence="3" id="KW-1185">Reference proteome</keyword>
<dbReference type="Proteomes" id="UP000789508">
    <property type="component" value="Unassembled WGS sequence"/>
</dbReference>
<dbReference type="EMBL" id="CAJVPS010040889">
    <property type="protein sequence ID" value="CAG8751323.1"/>
    <property type="molecule type" value="Genomic_DNA"/>
</dbReference>
<feature type="region of interest" description="Disordered" evidence="1">
    <location>
        <begin position="44"/>
        <end position="63"/>
    </location>
</feature>
<protein>
    <submittedName>
        <fullName evidence="2">6514_t:CDS:1</fullName>
    </submittedName>
</protein>
<feature type="region of interest" description="Disordered" evidence="1">
    <location>
        <begin position="72"/>
        <end position="103"/>
    </location>
</feature>
<organism evidence="2 3">
    <name type="scientific">Ambispora leptoticha</name>
    <dbReference type="NCBI Taxonomy" id="144679"/>
    <lineage>
        <taxon>Eukaryota</taxon>
        <taxon>Fungi</taxon>
        <taxon>Fungi incertae sedis</taxon>
        <taxon>Mucoromycota</taxon>
        <taxon>Glomeromycotina</taxon>
        <taxon>Glomeromycetes</taxon>
        <taxon>Archaeosporales</taxon>
        <taxon>Ambisporaceae</taxon>
        <taxon>Ambispora</taxon>
    </lineage>
</organism>
<evidence type="ECO:0000313" key="2">
    <source>
        <dbReference type="EMBL" id="CAG8751323.1"/>
    </source>
</evidence>
<dbReference type="OrthoDB" id="2435753at2759"/>
<proteinExistence type="predicted"/>
<gene>
    <name evidence="2" type="ORF">ALEPTO_LOCUS13308</name>
</gene>
<sequence>AKDILKSINQDSSNSATQLSSPSTYRTRMTINCYCQKCNSKLVDPRTKNRHSQSQTGFNELRQPTRIASELSGLSQQSVTTIDSRSDNELPSGPDNELPSSLDMDDLSFLPRKQLAEEIRYSNINEFEDYSVPDIDYEKEFQSNPRVSSIFDDILIWLLKYQSQFKVSEEATEVLVKYIQRLLCEFGDENIFQNFLSSMHKLRKHLKIDNFITYSVCPNCDKLYTEEE</sequence>
<accession>A0A9N9IUK7</accession>
<evidence type="ECO:0000256" key="1">
    <source>
        <dbReference type="SAM" id="MobiDB-lite"/>
    </source>
</evidence>
<evidence type="ECO:0000313" key="3">
    <source>
        <dbReference type="Proteomes" id="UP000789508"/>
    </source>
</evidence>